<protein>
    <submittedName>
        <fullName evidence="3">3-ketoacyl-ACP reductase</fullName>
    </submittedName>
</protein>
<dbReference type="InterPro" id="IPR036291">
    <property type="entry name" value="NAD(P)-bd_dom_sf"/>
</dbReference>
<organism evidence="3 4">
    <name type="scientific">Caballeronia hypogeia</name>
    <dbReference type="NCBI Taxonomy" id="1777140"/>
    <lineage>
        <taxon>Bacteria</taxon>
        <taxon>Pseudomonadati</taxon>
        <taxon>Pseudomonadota</taxon>
        <taxon>Betaproteobacteria</taxon>
        <taxon>Burkholderiales</taxon>
        <taxon>Burkholderiaceae</taxon>
        <taxon>Caballeronia</taxon>
    </lineage>
</organism>
<dbReference type="PRINTS" id="PR00080">
    <property type="entry name" value="SDRFAMILY"/>
</dbReference>
<evidence type="ECO:0000256" key="1">
    <source>
        <dbReference type="ARBA" id="ARBA00006484"/>
    </source>
</evidence>
<dbReference type="GO" id="GO:0016616">
    <property type="term" value="F:oxidoreductase activity, acting on the CH-OH group of donors, NAD or NADP as acceptor"/>
    <property type="evidence" value="ECO:0007669"/>
    <property type="project" value="UniProtKB-ARBA"/>
</dbReference>
<dbReference type="SUPFAM" id="SSF51735">
    <property type="entry name" value="NAD(P)-binding Rossmann-fold domains"/>
    <property type="match status" value="1"/>
</dbReference>
<gene>
    <name evidence="3" type="ORF">AWB79_06795</name>
</gene>
<dbReference type="SMART" id="SM00822">
    <property type="entry name" value="PKS_KR"/>
    <property type="match status" value="1"/>
</dbReference>
<evidence type="ECO:0000313" key="4">
    <source>
        <dbReference type="Proteomes" id="UP000054851"/>
    </source>
</evidence>
<dbReference type="Gene3D" id="3.40.50.720">
    <property type="entry name" value="NAD(P)-binding Rossmann-like Domain"/>
    <property type="match status" value="1"/>
</dbReference>
<dbReference type="NCBIfam" id="NF005559">
    <property type="entry name" value="PRK07231.1"/>
    <property type="match status" value="1"/>
</dbReference>
<dbReference type="Proteomes" id="UP000054851">
    <property type="component" value="Unassembled WGS sequence"/>
</dbReference>
<comment type="caution">
    <text evidence="3">The sequence shown here is derived from an EMBL/GenBank/DDBJ whole genome shotgun (WGS) entry which is preliminary data.</text>
</comment>
<proteinExistence type="inferred from homology"/>
<dbReference type="Pfam" id="PF13561">
    <property type="entry name" value="adh_short_C2"/>
    <property type="match status" value="1"/>
</dbReference>
<dbReference type="NCBIfam" id="NF009466">
    <property type="entry name" value="PRK12826.1-2"/>
    <property type="match status" value="1"/>
</dbReference>
<dbReference type="AlphaFoldDB" id="A0A158DC81"/>
<keyword evidence="4" id="KW-1185">Reference proteome</keyword>
<dbReference type="PANTHER" id="PTHR42760">
    <property type="entry name" value="SHORT-CHAIN DEHYDROGENASES/REDUCTASES FAMILY MEMBER"/>
    <property type="match status" value="1"/>
</dbReference>
<name>A0A158DC81_9BURK</name>
<dbReference type="PRINTS" id="PR00081">
    <property type="entry name" value="GDHRDH"/>
</dbReference>
<evidence type="ECO:0000313" key="3">
    <source>
        <dbReference type="EMBL" id="SAK92254.1"/>
    </source>
</evidence>
<dbReference type="EMBL" id="FCOA02000039">
    <property type="protein sequence ID" value="SAK92254.1"/>
    <property type="molecule type" value="Genomic_DNA"/>
</dbReference>
<sequence>MNQLDLQNRVCVVTGGSGAIGYAIAERFVASGANVVLWDIDGAAAHAAAENVRAVSSTQVNVTDAASVAAAAKSAAERFGSIDVLINAAGINGPIAPVETYAIDAWRQVIDINLTGVFICCREALPYLRRARHGRIVNLSSVGGKEGNPNQGAYGASKAGVIALTKSLSKELADTEIRVNCVTPAAIESDMLRNMTTGARNFVLAKIPLGRAGRPDEVASMVAWLATEECSFTTGAAFDLTGGRATY</sequence>
<dbReference type="FunFam" id="3.40.50.720:FF:000084">
    <property type="entry name" value="Short-chain dehydrogenase reductase"/>
    <property type="match status" value="1"/>
</dbReference>
<dbReference type="InterPro" id="IPR057326">
    <property type="entry name" value="KR_dom"/>
</dbReference>
<feature type="domain" description="Ketoreductase" evidence="2">
    <location>
        <begin position="9"/>
        <end position="185"/>
    </location>
</feature>
<dbReference type="RefSeq" id="WP_061171803.1">
    <property type="nucleotide sequence ID" value="NZ_FCOA02000039.1"/>
</dbReference>
<dbReference type="InterPro" id="IPR002347">
    <property type="entry name" value="SDR_fam"/>
</dbReference>
<dbReference type="GO" id="GO:0030497">
    <property type="term" value="P:fatty acid elongation"/>
    <property type="evidence" value="ECO:0007669"/>
    <property type="project" value="TreeGrafter"/>
</dbReference>
<dbReference type="InterPro" id="IPR020904">
    <property type="entry name" value="Sc_DH/Rdtase_CS"/>
</dbReference>
<dbReference type="PANTHER" id="PTHR42760:SF129">
    <property type="entry name" value="OXIDOREDUCTASE"/>
    <property type="match status" value="1"/>
</dbReference>
<accession>A0A158DC81</accession>
<dbReference type="PROSITE" id="PS00061">
    <property type="entry name" value="ADH_SHORT"/>
    <property type="match status" value="1"/>
</dbReference>
<comment type="similarity">
    <text evidence="1">Belongs to the short-chain dehydrogenases/reductases (SDR) family.</text>
</comment>
<evidence type="ECO:0000259" key="2">
    <source>
        <dbReference type="SMART" id="SM00822"/>
    </source>
</evidence>
<dbReference type="STRING" id="1777140.AWB79_06795"/>
<reference evidence="3" key="1">
    <citation type="submission" date="2016-01" db="EMBL/GenBank/DDBJ databases">
        <authorList>
            <person name="Peeters C."/>
        </authorList>
    </citation>
    <scope>NUCLEOTIDE SEQUENCE</scope>
    <source>
        <strain evidence="3">LMG 29322</strain>
    </source>
</reference>
<dbReference type="OrthoDB" id="196630at2"/>